<evidence type="ECO:0000313" key="18">
    <source>
        <dbReference type="Proteomes" id="UP001210211"/>
    </source>
</evidence>
<feature type="region of interest" description="Disordered" evidence="13">
    <location>
        <begin position="285"/>
        <end position="304"/>
    </location>
</feature>
<dbReference type="InterPro" id="IPR032675">
    <property type="entry name" value="LRR_dom_sf"/>
</dbReference>
<keyword evidence="5 14" id="KW-0812">Transmembrane</keyword>
<dbReference type="Pfam" id="PF00560">
    <property type="entry name" value="LRR_1"/>
    <property type="match status" value="2"/>
</dbReference>
<evidence type="ECO:0000256" key="8">
    <source>
        <dbReference type="ARBA" id="ARBA00022741"/>
    </source>
</evidence>
<keyword evidence="18" id="KW-1185">Reference proteome</keyword>
<dbReference type="InterPro" id="IPR001245">
    <property type="entry name" value="Ser-Thr/Tyr_kinase_cat_dom"/>
</dbReference>
<dbReference type="Pfam" id="PF08263">
    <property type="entry name" value="LRRNT_2"/>
    <property type="match status" value="1"/>
</dbReference>
<evidence type="ECO:0000256" key="5">
    <source>
        <dbReference type="ARBA" id="ARBA00022692"/>
    </source>
</evidence>
<keyword evidence="2" id="KW-1003">Cell membrane</keyword>
<reference evidence="17 18" key="1">
    <citation type="journal article" date="2022" name="Cell">
        <title>Repeat-based holocentromeres influence genome architecture and karyotype evolution.</title>
        <authorList>
            <person name="Hofstatter P.G."/>
            <person name="Thangavel G."/>
            <person name="Lux T."/>
            <person name="Neumann P."/>
            <person name="Vondrak T."/>
            <person name="Novak P."/>
            <person name="Zhang M."/>
            <person name="Costa L."/>
            <person name="Castellani M."/>
            <person name="Scott A."/>
            <person name="Toegelov H."/>
            <person name="Fuchs J."/>
            <person name="Mata-Sucre Y."/>
            <person name="Dias Y."/>
            <person name="Vanzela A.L.L."/>
            <person name="Huettel B."/>
            <person name="Almeida C.C.S."/>
            <person name="Simkova H."/>
            <person name="Souza G."/>
            <person name="Pedrosa-Harand A."/>
            <person name="Macas J."/>
            <person name="Mayer K.F.X."/>
            <person name="Houben A."/>
            <person name="Marques A."/>
        </authorList>
    </citation>
    <scope>NUCLEOTIDE SEQUENCE [LARGE SCALE GENOMIC DNA]</scope>
    <source>
        <strain evidence="17">RhyTen1mFocal</strain>
    </source>
</reference>
<evidence type="ECO:0000256" key="13">
    <source>
        <dbReference type="SAM" id="MobiDB-lite"/>
    </source>
</evidence>
<evidence type="ECO:0000256" key="12">
    <source>
        <dbReference type="PROSITE-ProRule" id="PRU10141"/>
    </source>
</evidence>
<dbReference type="InterPro" id="IPR001611">
    <property type="entry name" value="Leu-rich_rpt"/>
</dbReference>
<evidence type="ECO:0000256" key="3">
    <source>
        <dbReference type="ARBA" id="ARBA00022553"/>
    </source>
</evidence>
<gene>
    <name evidence="17" type="ORF">LUZ61_004797</name>
</gene>
<keyword evidence="9 12" id="KW-0067">ATP-binding</keyword>
<dbReference type="Gene3D" id="1.10.510.10">
    <property type="entry name" value="Transferase(Phosphotransferase) domain 1"/>
    <property type="match status" value="1"/>
</dbReference>
<dbReference type="GO" id="GO:0004672">
    <property type="term" value="F:protein kinase activity"/>
    <property type="evidence" value="ECO:0007669"/>
    <property type="project" value="InterPro"/>
</dbReference>
<evidence type="ECO:0000256" key="4">
    <source>
        <dbReference type="ARBA" id="ARBA00022614"/>
    </source>
</evidence>
<feature type="transmembrane region" description="Helical" evidence="14">
    <location>
        <begin position="253"/>
        <end position="276"/>
    </location>
</feature>
<sequence>MSSSPLLLLFLSVLSLISCEPVEDKFALLDFLAQAPHSRDLNWDPATPVCNQWTGVTCSDDQSRIVAVRLPALGFNGQIPPNTLSRLTALQILSLRANGFTGPFPPDFANLTNLTGLHLQLNSLSGPLPTNFLAWKNLTVLDLSFNNFTGEIPASISNLTQLVALNLSNNSLSGEIPDLQLPNLQFLNFSNNELNGTVPKSLSRFPKSDFAGNNLTPDSLLPPALPPSLAPSIEGPVAQTVKKSKHKLGQSTILGIIIGGSVLVFAIIALVIVLIWGRRDNVDSEKNISKGGRSRSPEKPPLGRHEEGNKIVFFEGCTLAFDLEDLLRASAEVLGKGTFGTTYRAVLEDATTVVVKRLKDVGAGRKDFEQQMETIGRIKHENVAELRAYYYSKDEKLIVHDYFSGGSVSSLLHGKRGEDRVPLDWETRIKIALGAARGLARIHTEHNGKLVHGNIKSSNIFLNPARFGCIADMGLAPLMNPIVVPVTRSPGYRAPELVDTRKATQACDVYSFGVLLLELLTGKSPVQVPGGGDEVGHLVRWVNSVVREEWTAEVFDIELMRYPNIEEEMVEMLQIAMTCVARMPEQRPKMANVAKMIEDVRRFDSETRPSVEEGGPSASN</sequence>
<evidence type="ECO:0000313" key="17">
    <source>
        <dbReference type="EMBL" id="KAJ3701092.1"/>
    </source>
</evidence>
<keyword evidence="6 15" id="KW-0732">Signal</keyword>
<evidence type="ECO:0000256" key="15">
    <source>
        <dbReference type="SAM" id="SignalP"/>
    </source>
</evidence>
<keyword evidence="7" id="KW-0677">Repeat</keyword>
<dbReference type="Pfam" id="PF13855">
    <property type="entry name" value="LRR_8"/>
    <property type="match status" value="1"/>
</dbReference>
<evidence type="ECO:0000256" key="14">
    <source>
        <dbReference type="SAM" id="Phobius"/>
    </source>
</evidence>
<dbReference type="InterPro" id="IPR011009">
    <property type="entry name" value="Kinase-like_dom_sf"/>
</dbReference>
<dbReference type="GO" id="GO:0005886">
    <property type="term" value="C:plasma membrane"/>
    <property type="evidence" value="ECO:0007669"/>
    <property type="project" value="UniProtKB-SubCell"/>
</dbReference>
<proteinExistence type="predicted"/>
<feature type="compositionally biased region" description="Basic and acidic residues" evidence="13">
    <location>
        <begin position="295"/>
        <end position="304"/>
    </location>
</feature>
<dbReference type="PANTHER" id="PTHR48010">
    <property type="entry name" value="OS05G0588300 PROTEIN"/>
    <property type="match status" value="1"/>
</dbReference>
<dbReference type="FunFam" id="3.30.200.20:FF:000307">
    <property type="entry name" value="pollen receptor-like kinase 1"/>
    <property type="match status" value="1"/>
</dbReference>
<accession>A0AAD5ZNG7</accession>
<dbReference type="InterPro" id="IPR017441">
    <property type="entry name" value="Protein_kinase_ATP_BS"/>
</dbReference>
<dbReference type="Gene3D" id="3.30.200.20">
    <property type="entry name" value="Phosphorylase Kinase, domain 1"/>
    <property type="match status" value="1"/>
</dbReference>
<dbReference type="InterPro" id="IPR013210">
    <property type="entry name" value="LRR_N_plant-typ"/>
</dbReference>
<comment type="caution">
    <text evidence="17">The sequence shown here is derived from an EMBL/GenBank/DDBJ whole genome shotgun (WGS) entry which is preliminary data.</text>
</comment>
<evidence type="ECO:0000256" key="6">
    <source>
        <dbReference type="ARBA" id="ARBA00022729"/>
    </source>
</evidence>
<evidence type="ECO:0000256" key="2">
    <source>
        <dbReference type="ARBA" id="ARBA00022475"/>
    </source>
</evidence>
<feature type="signal peptide" evidence="15">
    <location>
        <begin position="1"/>
        <end position="19"/>
    </location>
</feature>
<keyword evidence="10 14" id="KW-1133">Transmembrane helix</keyword>
<dbReference type="Gene3D" id="3.80.10.10">
    <property type="entry name" value="Ribonuclease Inhibitor"/>
    <property type="match status" value="2"/>
</dbReference>
<protein>
    <recommendedName>
        <fullName evidence="16">Protein kinase domain-containing protein</fullName>
    </recommendedName>
</protein>
<dbReference type="Pfam" id="PF07714">
    <property type="entry name" value="PK_Tyr_Ser-Thr"/>
    <property type="match status" value="1"/>
</dbReference>
<dbReference type="PROSITE" id="PS00107">
    <property type="entry name" value="PROTEIN_KINASE_ATP"/>
    <property type="match status" value="1"/>
</dbReference>
<dbReference type="SUPFAM" id="SSF52058">
    <property type="entry name" value="L domain-like"/>
    <property type="match status" value="1"/>
</dbReference>
<organism evidence="17 18">
    <name type="scientific">Rhynchospora tenuis</name>
    <dbReference type="NCBI Taxonomy" id="198213"/>
    <lineage>
        <taxon>Eukaryota</taxon>
        <taxon>Viridiplantae</taxon>
        <taxon>Streptophyta</taxon>
        <taxon>Embryophyta</taxon>
        <taxon>Tracheophyta</taxon>
        <taxon>Spermatophyta</taxon>
        <taxon>Magnoliopsida</taxon>
        <taxon>Liliopsida</taxon>
        <taxon>Poales</taxon>
        <taxon>Cyperaceae</taxon>
        <taxon>Cyperoideae</taxon>
        <taxon>Rhynchosporeae</taxon>
        <taxon>Rhynchospora</taxon>
    </lineage>
</organism>
<evidence type="ECO:0000256" key="1">
    <source>
        <dbReference type="ARBA" id="ARBA00004162"/>
    </source>
</evidence>
<feature type="chain" id="PRO_5041904842" description="Protein kinase domain-containing protein" evidence="15">
    <location>
        <begin position="20"/>
        <end position="620"/>
    </location>
</feature>
<dbReference type="GO" id="GO:0005524">
    <property type="term" value="F:ATP binding"/>
    <property type="evidence" value="ECO:0007669"/>
    <property type="project" value="UniProtKB-UniRule"/>
</dbReference>
<name>A0AAD5ZNG7_9POAL</name>
<dbReference type="Proteomes" id="UP001210211">
    <property type="component" value="Unassembled WGS sequence"/>
</dbReference>
<feature type="binding site" evidence="12">
    <location>
        <position position="356"/>
    </location>
    <ligand>
        <name>ATP</name>
        <dbReference type="ChEBI" id="CHEBI:30616"/>
    </ligand>
</feature>
<dbReference type="EMBL" id="JAMRDG010000001">
    <property type="protein sequence ID" value="KAJ3701092.1"/>
    <property type="molecule type" value="Genomic_DNA"/>
</dbReference>
<dbReference type="InterPro" id="IPR000719">
    <property type="entry name" value="Prot_kinase_dom"/>
</dbReference>
<evidence type="ECO:0000256" key="11">
    <source>
        <dbReference type="ARBA" id="ARBA00023136"/>
    </source>
</evidence>
<dbReference type="AlphaFoldDB" id="A0AAD5ZNG7"/>
<keyword evidence="4" id="KW-0433">Leucine-rich repeat</keyword>
<evidence type="ECO:0000256" key="10">
    <source>
        <dbReference type="ARBA" id="ARBA00022989"/>
    </source>
</evidence>
<evidence type="ECO:0000256" key="9">
    <source>
        <dbReference type="ARBA" id="ARBA00022840"/>
    </source>
</evidence>
<dbReference type="InterPro" id="IPR050994">
    <property type="entry name" value="At_inactive_RLKs"/>
</dbReference>
<keyword evidence="11 14" id="KW-0472">Membrane</keyword>
<keyword evidence="8 12" id="KW-0547">Nucleotide-binding</keyword>
<dbReference type="FunFam" id="1.10.510.10:FF:000095">
    <property type="entry name" value="protein STRUBBELIG-RECEPTOR FAMILY 8"/>
    <property type="match status" value="1"/>
</dbReference>
<evidence type="ECO:0000256" key="7">
    <source>
        <dbReference type="ARBA" id="ARBA00022737"/>
    </source>
</evidence>
<dbReference type="CDD" id="cd14066">
    <property type="entry name" value="STKc_IRAK"/>
    <property type="match status" value="1"/>
</dbReference>
<dbReference type="PANTHER" id="PTHR48010:SF6">
    <property type="entry name" value="OS01G0223600 PROTEIN"/>
    <property type="match status" value="1"/>
</dbReference>
<dbReference type="PROSITE" id="PS50011">
    <property type="entry name" value="PROTEIN_KINASE_DOM"/>
    <property type="match status" value="1"/>
</dbReference>
<feature type="domain" description="Protein kinase" evidence="16">
    <location>
        <begin position="328"/>
        <end position="603"/>
    </location>
</feature>
<comment type="subcellular location">
    <subcellularLocation>
        <location evidence="1">Cell membrane</location>
        <topology evidence="1">Single-pass membrane protein</topology>
    </subcellularLocation>
</comment>
<dbReference type="FunFam" id="3.80.10.10:FF:000234">
    <property type="entry name" value="Probable inactive receptor kinase RLK902"/>
    <property type="match status" value="1"/>
</dbReference>
<evidence type="ECO:0000259" key="16">
    <source>
        <dbReference type="PROSITE" id="PS50011"/>
    </source>
</evidence>
<dbReference type="SUPFAM" id="SSF56112">
    <property type="entry name" value="Protein kinase-like (PK-like)"/>
    <property type="match status" value="1"/>
</dbReference>
<keyword evidence="3" id="KW-0597">Phosphoprotein</keyword>